<feature type="transmembrane region" description="Helical" evidence="1">
    <location>
        <begin position="71"/>
        <end position="89"/>
    </location>
</feature>
<feature type="transmembrane region" description="Helical" evidence="1">
    <location>
        <begin position="33"/>
        <end position="51"/>
    </location>
</feature>
<keyword evidence="1" id="KW-0472">Membrane</keyword>
<feature type="transmembrane region" description="Helical" evidence="1">
    <location>
        <begin position="188"/>
        <end position="205"/>
    </location>
</feature>
<keyword evidence="1" id="KW-0812">Transmembrane</keyword>
<proteinExistence type="predicted"/>
<dbReference type="EMBL" id="QRNN01000038">
    <property type="protein sequence ID" value="RHK47925.1"/>
    <property type="molecule type" value="Genomic_DNA"/>
</dbReference>
<feature type="transmembrane region" description="Helical" evidence="1">
    <location>
        <begin position="238"/>
        <end position="262"/>
    </location>
</feature>
<feature type="transmembrane region" description="Helical" evidence="1">
    <location>
        <begin position="375"/>
        <end position="395"/>
    </location>
</feature>
<dbReference type="NCBIfam" id="TIGR04370">
    <property type="entry name" value="glyco_rpt_poly"/>
    <property type="match status" value="1"/>
</dbReference>
<evidence type="ECO:0000313" key="2">
    <source>
        <dbReference type="EMBL" id="RHK47925.1"/>
    </source>
</evidence>
<dbReference type="Proteomes" id="UP000284562">
    <property type="component" value="Unassembled WGS sequence"/>
</dbReference>
<accession>A0AA93BM19</accession>
<name>A0AA93BM19_9BACT</name>
<sequence length="422" mass="48505">MEANYIILTSIVLFLTAFLLYSIRFTKFKGLDAYSFVSLFYAFSAFCSFVFYNASNGLFRNYQNITVPPAIYWNFCILVSFIPLRKYCVSTPKLIVSNKQYFIIDKLSVFMCVIAILPFVESILHLPSIIANQSAVADIYDKRLSGIATNDYLSWFGRKFYFIEMLFSLVTPWLLCFQLKKDRLNKKLIFGLIACVLTDIIHEMSNGGRSGLVQNFLYLFMVYMLFKGQMSPKVVKKVNFYGLIICGVAVMGLMLVTLARFASDDNGNMDNPFIWMSLYAGEGLLNFNNNYWYINPPYSGYGVNSFLMGIIDGHFRTVEESWEAGFKLGIQGNIFYTWISSFFSDFGKYGALMVICLMSFVLSTFRSYKRKRISVLSLGLLCLYSKILVVGVTFYTYTTTYNQMALYIAVVFLLYLNKMKKK</sequence>
<protein>
    <submittedName>
        <fullName evidence="2">Oligosaccharide repeat unit polymerase</fullName>
    </submittedName>
</protein>
<keyword evidence="1" id="KW-1133">Transmembrane helix</keyword>
<evidence type="ECO:0000256" key="1">
    <source>
        <dbReference type="SAM" id="Phobius"/>
    </source>
</evidence>
<comment type="caution">
    <text evidence="2">The sequence shown here is derived from an EMBL/GenBank/DDBJ whole genome shotgun (WGS) entry which is preliminary data.</text>
</comment>
<reference evidence="2 3" key="1">
    <citation type="submission" date="2018-08" db="EMBL/GenBank/DDBJ databases">
        <title>A genome reference for cultivated species of the human gut microbiota.</title>
        <authorList>
            <person name="Zou Y."/>
            <person name="Xue W."/>
            <person name="Luo G."/>
        </authorList>
    </citation>
    <scope>NUCLEOTIDE SEQUENCE [LARGE SCALE GENOMIC DNA]</scope>
    <source>
        <strain evidence="2 3">AF43-2</strain>
    </source>
</reference>
<feature type="transmembrane region" description="Helical" evidence="1">
    <location>
        <begin position="349"/>
        <end position="368"/>
    </location>
</feature>
<feature type="transmembrane region" description="Helical" evidence="1">
    <location>
        <begin position="6"/>
        <end position="26"/>
    </location>
</feature>
<feature type="transmembrane region" description="Helical" evidence="1">
    <location>
        <begin position="160"/>
        <end position="176"/>
    </location>
</feature>
<feature type="transmembrane region" description="Helical" evidence="1">
    <location>
        <begin position="401"/>
        <end position="417"/>
    </location>
</feature>
<feature type="transmembrane region" description="Helical" evidence="1">
    <location>
        <begin position="211"/>
        <end position="226"/>
    </location>
</feature>
<organism evidence="2 3">
    <name type="scientific">Segatella copri</name>
    <dbReference type="NCBI Taxonomy" id="165179"/>
    <lineage>
        <taxon>Bacteria</taxon>
        <taxon>Pseudomonadati</taxon>
        <taxon>Bacteroidota</taxon>
        <taxon>Bacteroidia</taxon>
        <taxon>Bacteroidales</taxon>
        <taxon>Prevotellaceae</taxon>
        <taxon>Segatella</taxon>
    </lineage>
</organism>
<gene>
    <name evidence="2" type="ORF">DW064_09830</name>
</gene>
<evidence type="ECO:0000313" key="3">
    <source>
        <dbReference type="Proteomes" id="UP000284562"/>
    </source>
</evidence>
<feature type="transmembrane region" description="Helical" evidence="1">
    <location>
        <begin position="101"/>
        <end position="120"/>
    </location>
</feature>
<dbReference type="AlphaFoldDB" id="A0AA93BM19"/>